<dbReference type="Pfam" id="PF02397">
    <property type="entry name" value="Bac_transf"/>
    <property type="match status" value="1"/>
</dbReference>
<evidence type="ECO:0000259" key="9">
    <source>
        <dbReference type="Pfam" id="PF02397"/>
    </source>
</evidence>
<evidence type="ECO:0000256" key="4">
    <source>
        <dbReference type="ARBA" id="ARBA00022692"/>
    </source>
</evidence>
<sequence>MTLPADRLVRTDEERRGRSSGPRRSWASAQPFEPRPTPFNSSVARSLRWAEVSTGYQWRAVALDALAVVAVGLLLVVPVYGANLVTAGRVTVALLGFLALVAMFRGYDARTLGDGSTEVSALLRAGFVGATALMALSYTTKAEVSRLVVFAGIPTIVLLALAGRYLQRQFLHRHRARGVAMMRTLVVGDPAAVARVVGDLVRDPSHGFQVAGVCLPSVDDAPPVPGVPVVGAVADVPQVVADRAIETVVVAGSHMSGEALRRMSWALARAGAQLVVAPDLVEVTGPRLNLRPTAGLVLLEVQTGAPPSRMLAKAALDRGLGTCLLLLAAPVIGAAALAVRATSPGPAFYRQTRVGVDGRTFTLWKLRSMYLDADARRDAYLALTDRDGPMFKMRRDPRVTPVGRFLRRYSIDELPQLWNVVTGDMSLVGPRPPLESEVATYADHVHRRLHVRPGLTGLWQVSGRADLSWEESVRLDLRYVDNWSLAMDLLILWKTFRAVVGGSGAY</sequence>
<dbReference type="Pfam" id="PF13727">
    <property type="entry name" value="CoA_binding_3"/>
    <property type="match status" value="1"/>
</dbReference>
<evidence type="ECO:0000256" key="6">
    <source>
        <dbReference type="ARBA" id="ARBA00023136"/>
    </source>
</evidence>
<comment type="subcellular location">
    <subcellularLocation>
        <location evidence="1">Membrane</location>
        <topology evidence="1">Multi-pass membrane protein</topology>
    </subcellularLocation>
</comment>
<feature type="transmembrane region" description="Helical" evidence="8">
    <location>
        <begin position="319"/>
        <end position="339"/>
    </location>
</feature>
<reference evidence="10 11" key="1">
    <citation type="submission" date="2019-07" db="EMBL/GenBank/DDBJ databases">
        <title>Whole genome shotgun sequence of Actinotalea fermentans NBRC 105374.</title>
        <authorList>
            <person name="Hosoyama A."/>
            <person name="Uohara A."/>
            <person name="Ohji S."/>
            <person name="Ichikawa N."/>
        </authorList>
    </citation>
    <scope>NUCLEOTIDE SEQUENCE [LARGE SCALE GENOMIC DNA]</scope>
    <source>
        <strain evidence="10 11">NBRC 105374</strain>
    </source>
</reference>
<dbReference type="PANTHER" id="PTHR30576">
    <property type="entry name" value="COLANIC BIOSYNTHESIS UDP-GLUCOSE LIPID CARRIER TRANSFERASE"/>
    <property type="match status" value="1"/>
</dbReference>
<gene>
    <name evidence="10" type="ORF">AFE02nite_14630</name>
</gene>
<evidence type="ECO:0000256" key="2">
    <source>
        <dbReference type="ARBA" id="ARBA00006464"/>
    </source>
</evidence>
<keyword evidence="11" id="KW-1185">Reference proteome</keyword>
<dbReference type="NCBIfam" id="TIGR03025">
    <property type="entry name" value="EPS_sugtrans"/>
    <property type="match status" value="1"/>
</dbReference>
<dbReference type="Proteomes" id="UP000321484">
    <property type="component" value="Unassembled WGS sequence"/>
</dbReference>
<feature type="domain" description="Bacterial sugar transferase" evidence="9">
    <location>
        <begin position="313"/>
        <end position="500"/>
    </location>
</feature>
<evidence type="ECO:0000256" key="8">
    <source>
        <dbReference type="SAM" id="Phobius"/>
    </source>
</evidence>
<dbReference type="OrthoDB" id="9808602at2"/>
<dbReference type="PANTHER" id="PTHR30576:SF10">
    <property type="entry name" value="SLL5057 PROTEIN"/>
    <property type="match status" value="1"/>
</dbReference>
<evidence type="ECO:0000313" key="10">
    <source>
        <dbReference type="EMBL" id="GEN79729.1"/>
    </source>
</evidence>
<feature type="region of interest" description="Disordered" evidence="7">
    <location>
        <begin position="1"/>
        <end position="40"/>
    </location>
</feature>
<dbReference type="GO" id="GO:0016780">
    <property type="term" value="F:phosphotransferase activity, for other substituted phosphate groups"/>
    <property type="evidence" value="ECO:0007669"/>
    <property type="project" value="TreeGrafter"/>
</dbReference>
<feature type="transmembrane region" description="Helical" evidence="8">
    <location>
        <begin position="144"/>
        <end position="166"/>
    </location>
</feature>
<keyword evidence="3 10" id="KW-0808">Transferase</keyword>
<feature type="transmembrane region" description="Helical" evidence="8">
    <location>
        <begin position="61"/>
        <end position="81"/>
    </location>
</feature>
<proteinExistence type="inferred from homology"/>
<dbReference type="Gene3D" id="3.40.50.720">
    <property type="entry name" value="NAD(P)-binding Rossmann-like Domain"/>
    <property type="match status" value="1"/>
</dbReference>
<keyword evidence="6 8" id="KW-0472">Membrane</keyword>
<accession>A0A511YX24</accession>
<protein>
    <submittedName>
        <fullName evidence="10">Exopolysaccharide biosynthesis polyprenyl glycosylphosphotransferase</fullName>
    </submittedName>
</protein>
<feature type="compositionally biased region" description="Basic and acidic residues" evidence="7">
    <location>
        <begin position="7"/>
        <end position="17"/>
    </location>
</feature>
<feature type="transmembrane region" description="Helical" evidence="8">
    <location>
        <begin position="87"/>
        <end position="107"/>
    </location>
</feature>
<dbReference type="InterPro" id="IPR017475">
    <property type="entry name" value="EPS_sugar_tfrase"/>
</dbReference>
<feature type="transmembrane region" description="Helical" evidence="8">
    <location>
        <begin position="119"/>
        <end position="138"/>
    </location>
</feature>
<keyword evidence="4 8" id="KW-0812">Transmembrane</keyword>
<evidence type="ECO:0000256" key="5">
    <source>
        <dbReference type="ARBA" id="ARBA00022989"/>
    </source>
</evidence>
<evidence type="ECO:0000256" key="3">
    <source>
        <dbReference type="ARBA" id="ARBA00022679"/>
    </source>
</evidence>
<dbReference type="EMBL" id="BJYK01000004">
    <property type="protein sequence ID" value="GEN79729.1"/>
    <property type="molecule type" value="Genomic_DNA"/>
</dbReference>
<evidence type="ECO:0000256" key="7">
    <source>
        <dbReference type="SAM" id="MobiDB-lite"/>
    </source>
</evidence>
<comment type="similarity">
    <text evidence="2">Belongs to the bacterial sugar transferase family.</text>
</comment>
<evidence type="ECO:0000256" key="1">
    <source>
        <dbReference type="ARBA" id="ARBA00004141"/>
    </source>
</evidence>
<dbReference type="AlphaFoldDB" id="A0A511YX24"/>
<name>A0A511YX24_9CELL</name>
<dbReference type="GO" id="GO:0016020">
    <property type="term" value="C:membrane"/>
    <property type="evidence" value="ECO:0007669"/>
    <property type="project" value="UniProtKB-SubCell"/>
</dbReference>
<organism evidence="10 11">
    <name type="scientific">Actinotalea fermentans</name>
    <dbReference type="NCBI Taxonomy" id="43671"/>
    <lineage>
        <taxon>Bacteria</taxon>
        <taxon>Bacillati</taxon>
        <taxon>Actinomycetota</taxon>
        <taxon>Actinomycetes</taxon>
        <taxon>Micrococcales</taxon>
        <taxon>Cellulomonadaceae</taxon>
        <taxon>Actinotalea</taxon>
    </lineage>
</organism>
<evidence type="ECO:0000313" key="11">
    <source>
        <dbReference type="Proteomes" id="UP000321484"/>
    </source>
</evidence>
<comment type="caution">
    <text evidence="10">The sequence shown here is derived from an EMBL/GenBank/DDBJ whole genome shotgun (WGS) entry which is preliminary data.</text>
</comment>
<keyword evidence="5 8" id="KW-1133">Transmembrane helix</keyword>
<dbReference type="InterPro" id="IPR003362">
    <property type="entry name" value="Bact_transf"/>
</dbReference>